<dbReference type="PANTHER" id="PTHR12283:SF6">
    <property type="entry name" value="GLUTAMINYL-PEPTIDE CYCLOTRANSFERASE-RELATED"/>
    <property type="match status" value="1"/>
</dbReference>
<evidence type="ECO:0000256" key="11">
    <source>
        <dbReference type="ARBA" id="ARBA00023315"/>
    </source>
</evidence>
<keyword evidence="13" id="KW-0732">Signal</keyword>
<keyword evidence="16" id="KW-1185">Reference proteome</keyword>
<dbReference type="GO" id="GO:0016603">
    <property type="term" value="F:glutaminyl-peptide cyclotransferase activity"/>
    <property type="evidence" value="ECO:0007669"/>
    <property type="project" value="UniProtKB-EC"/>
</dbReference>
<feature type="chain" id="PRO_5042926547" description="Glutaminyl-peptide cyclotransferase" evidence="13">
    <location>
        <begin position="20"/>
        <end position="344"/>
    </location>
</feature>
<dbReference type="InterPro" id="IPR037457">
    <property type="entry name" value="M28_QC"/>
</dbReference>
<evidence type="ECO:0000256" key="2">
    <source>
        <dbReference type="ARBA" id="ARBA00004613"/>
    </source>
</evidence>
<comment type="catalytic activity">
    <reaction evidence="1">
        <text>N-terminal L-glutaminyl-[peptide] = N-terminal 5-oxo-L-prolyl-[peptide] + NH4(+)</text>
        <dbReference type="Rhea" id="RHEA:23652"/>
        <dbReference type="Rhea" id="RHEA-COMP:11736"/>
        <dbReference type="Rhea" id="RHEA-COMP:11846"/>
        <dbReference type="ChEBI" id="CHEBI:28938"/>
        <dbReference type="ChEBI" id="CHEBI:64722"/>
        <dbReference type="ChEBI" id="CHEBI:87215"/>
        <dbReference type="EC" id="2.3.2.5"/>
    </reaction>
</comment>
<keyword evidence="6" id="KW-0964">Secreted</keyword>
<evidence type="ECO:0000256" key="8">
    <source>
        <dbReference type="ARBA" id="ARBA00022723"/>
    </source>
</evidence>
<dbReference type="InterPro" id="IPR007484">
    <property type="entry name" value="Peptidase_M28"/>
</dbReference>
<name>A0AAN7SNL1_9COLE</name>
<dbReference type="CDD" id="cd03880">
    <property type="entry name" value="M28_QC_like"/>
    <property type="match status" value="1"/>
</dbReference>
<comment type="caution">
    <text evidence="15">The sequence shown here is derived from an EMBL/GenBank/DDBJ whole genome shotgun (WGS) entry which is preliminary data.</text>
</comment>
<dbReference type="GO" id="GO:0008270">
    <property type="term" value="F:zinc ion binding"/>
    <property type="evidence" value="ECO:0007669"/>
    <property type="project" value="TreeGrafter"/>
</dbReference>
<evidence type="ECO:0000313" key="15">
    <source>
        <dbReference type="EMBL" id="KAK4873735.1"/>
    </source>
</evidence>
<keyword evidence="10" id="KW-1015">Disulfide bond</keyword>
<evidence type="ECO:0000256" key="4">
    <source>
        <dbReference type="ARBA" id="ARBA00012012"/>
    </source>
</evidence>
<comment type="similarity">
    <text evidence="3">Belongs to the glutaminyl-peptide cyclotransferase family.</text>
</comment>
<evidence type="ECO:0000256" key="9">
    <source>
        <dbReference type="ARBA" id="ARBA00022833"/>
    </source>
</evidence>
<proteinExistence type="inferred from homology"/>
<keyword evidence="8" id="KW-0479">Metal-binding</keyword>
<dbReference type="EC" id="2.3.2.5" evidence="4"/>
<evidence type="ECO:0000256" key="5">
    <source>
        <dbReference type="ARBA" id="ARBA00016861"/>
    </source>
</evidence>
<reference evidence="16" key="1">
    <citation type="submission" date="2023-01" db="EMBL/GenBank/DDBJ databases">
        <title>Key to firefly adult light organ development and bioluminescence: homeobox transcription factors regulate luciferase expression and transportation to peroxisome.</title>
        <authorList>
            <person name="Fu X."/>
        </authorList>
    </citation>
    <scope>NUCLEOTIDE SEQUENCE [LARGE SCALE GENOMIC DNA]</scope>
</reference>
<evidence type="ECO:0000256" key="13">
    <source>
        <dbReference type="SAM" id="SignalP"/>
    </source>
</evidence>
<comment type="function">
    <text evidence="12">Acts as a glutaminyl-peptide cyclotransferase. Responsible for the biosynthesis of pyroglutamyl peptides. Might be more efficient in the conversion of tri and tetrapeptides in vitro. Might have a relative preference for substrates containing hydrophobic amino acids in vitro.</text>
</comment>
<comment type="subcellular location">
    <subcellularLocation>
        <location evidence="2">Secreted</location>
    </subcellularLocation>
</comment>
<evidence type="ECO:0000256" key="3">
    <source>
        <dbReference type="ARBA" id="ARBA00006014"/>
    </source>
</evidence>
<dbReference type="EMBL" id="JARPUR010000006">
    <property type="protein sequence ID" value="KAK4873735.1"/>
    <property type="molecule type" value="Genomic_DNA"/>
</dbReference>
<feature type="signal peptide" evidence="13">
    <location>
        <begin position="1"/>
        <end position="19"/>
    </location>
</feature>
<feature type="domain" description="Peptidase M28" evidence="14">
    <location>
        <begin position="100"/>
        <end position="323"/>
    </location>
</feature>
<evidence type="ECO:0000256" key="12">
    <source>
        <dbReference type="ARBA" id="ARBA00057903"/>
    </source>
</evidence>
<dbReference type="InterPro" id="IPR040234">
    <property type="entry name" value="QC/QCL"/>
</dbReference>
<evidence type="ECO:0000259" key="14">
    <source>
        <dbReference type="Pfam" id="PF04389"/>
    </source>
</evidence>
<evidence type="ECO:0000256" key="1">
    <source>
        <dbReference type="ARBA" id="ARBA00000001"/>
    </source>
</evidence>
<accession>A0AAN7SNL1</accession>
<dbReference type="Proteomes" id="UP001353858">
    <property type="component" value="Unassembled WGS sequence"/>
</dbReference>
<evidence type="ECO:0000256" key="10">
    <source>
        <dbReference type="ARBA" id="ARBA00023157"/>
    </source>
</evidence>
<evidence type="ECO:0000313" key="16">
    <source>
        <dbReference type="Proteomes" id="UP001353858"/>
    </source>
</evidence>
<dbReference type="GO" id="GO:0005576">
    <property type="term" value="C:extracellular region"/>
    <property type="evidence" value="ECO:0007669"/>
    <property type="project" value="UniProtKB-SubCell"/>
</dbReference>
<dbReference type="Pfam" id="PF04389">
    <property type="entry name" value="Peptidase_M28"/>
    <property type="match status" value="1"/>
</dbReference>
<protein>
    <recommendedName>
        <fullName evidence="5">Glutaminyl-peptide cyclotransferase</fullName>
        <ecNumber evidence="4">2.3.2.5</ecNumber>
    </recommendedName>
</protein>
<organism evidence="15 16">
    <name type="scientific">Aquatica leii</name>
    <dbReference type="NCBI Taxonomy" id="1421715"/>
    <lineage>
        <taxon>Eukaryota</taxon>
        <taxon>Metazoa</taxon>
        <taxon>Ecdysozoa</taxon>
        <taxon>Arthropoda</taxon>
        <taxon>Hexapoda</taxon>
        <taxon>Insecta</taxon>
        <taxon>Pterygota</taxon>
        <taxon>Neoptera</taxon>
        <taxon>Endopterygota</taxon>
        <taxon>Coleoptera</taxon>
        <taxon>Polyphaga</taxon>
        <taxon>Elateriformia</taxon>
        <taxon>Elateroidea</taxon>
        <taxon>Lampyridae</taxon>
        <taxon>Luciolinae</taxon>
        <taxon>Aquatica</taxon>
    </lineage>
</organism>
<dbReference type="FunFam" id="3.40.630.10:FF:000029">
    <property type="entry name" value="Glutaminyl-peptide cyclotransferase"/>
    <property type="match status" value="1"/>
</dbReference>
<gene>
    <name evidence="15" type="ORF">RN001_013095</name>
</gene>
<dbReference type="Gene3D" id="3.40.630.10">
    <property type="entry name" value="Zn peptidases"/>
    <property type="match status" value="1"/>
</dbReference>
<dbReference type="AlphaFoldDB" id="A0AAN7SNL1"/>
<evidence type="ECO:0000256" key="6">
    <source>
        <dbReference type="ARBA" id="ARBA00022525"/>
    </source>
</evidence>
<keyword evidence="11" id="KW-0012">Acyltransferase</keyword>
<keyword evidence="9" id="KW-0862">Zinc</keyword>
<sequence>MSFHLFITIFLFFLQSSQEVDIRTRQILNDNQIQYLSDLANVQHTQTVLNNLLVPRVVGTKGHENVFNYITQELENLGYELEIDEFQQNAPNFGRLTFKNIVARLNPKARKYLVFACHYDSKFFKEFDFIGATDSAVPCAMMLNLVKVLSKELNHAKNQSSVSLKLVFFDGEEAFKDWSQKDSLYGSKHLAKKWQKGVHKSANGNTISQIQSIDLLVLLDLLGARDPTISSFFQNTEEWYIKLSSAEKRLARLGLLTNYRKQYFIDRQQFSFIEDDHVPFLQRGVKVLHIIPTPFPTVWHEEGDNADVIDLDTVENFNKILRVFTAEYLNLEIVQTKMPRSEEL</sequence>
<dbReference type="SUPFAM" id="SSF53187">
    <property type="entry name" value="Zn-dependent exopeptidases"/>
    <property type="match status" value="1"/>
</dbReference>
<evidence type="ECO:0000256" key="7">
    <source>
        <dbReference type="ARBA" id="ARBA00022679"/>
    </source>
</evidence>
<dbReference type="PANTHER" id="PTHR12283">
    <property type="entry name" value="GLUTAMINYL-PEPTIDE CYCLOTRANSFERASE"/>
    <property type="match status" value="1"/>
</dbReference>
<keyword evidence="7" id="KW-0808">Transferase</keyword>